<reference evidence="4" key="2">
    <citation type="submission" date="2019-09" db="UniProtKB">
        <authorList>
            <consortium name="WormBaseParasite"/>
        </authorList>
    </citation>
    <scope>IDENTIFICATION</scope>
</reference>
<accession>A0A183FDB5</accession>
<keyword evidence="3" id="KW-1185">Reference proteome</keyword>
<proteinExistence type="predicted"/>
<dbReference type="WBParaSite" id="HPBE_0000421401-mRNA-1">
    <property type="protein sequence ID" value="HPBE_0000421401-mRNA-1"/>
    <property type="gene ID" value="HPBE_0000421401"/>
</dbReference>
<name>A0A183FDB5_HELPZ</name>
<organism evidence="3 4">
    <name type="scientific">Heligmosomoides polygyrus</name>
    <name type="common">Parasitic roundworm</name>
    <dbReference type="NCBI Taxonomy" id="6339"/>
    <lineage>
        <taxon>Eukaryota</taxon>
        <taxon>Metazoa</taxon>
        <taxon>Ecdysozoa</taxon>
        <taxon>Nematoda</taxon>
        <taxon>Chromadorea</taxon>
        <taxon>Rhabditida</taxon>
        <taxon>Rhabditina</taxon>
        <taxon>Rhabditomorpha</taxon>
        <taxon>Strongyloidea</taxon>
        <taxon>Heligmosomidae</taxon>
        <taxon>Heligmosomoides</taxon>
    </lineage>
</organism>
<sequence>MPGKALLSTSRRCDSPKLFFWSIQAAAERRQDTPDGLLRAIKYEGRRRLESRCESLSTGSAAARLKGMTEMWLAGEKGTYVTKGKSPGIQTKKTTTKCEKVMLMMKQEERQGKYEEKKRTTRKRKKKIMVMNRKKDMTLGEFIEEEEKEGEEEVIVDMITKTTGLSSSSSTTMTPGCHPTTTT</sequence>
<evidence type="ECO:0000313" key="3">
    <source>
        <dbReference type="Proteomes" id="UP000050761"/>
    </source>
</evidence>
<evidence type="ECO:0000313" key="2">
    <source>
        <dbReference type="EMBL" id="VDO60467.1"/>
    </source>
</evidence>
<gene>
    <name evidence="2" type="ORF">HPBE_LOCUS4215</name>
</gene>
<protein>
    <submittedName>
        <fullName evidence="2 4">Uncharacterized protein</fullName>
    </submittedName>
</protein>
<evidence type="ECO:0000256" key="1">
    <source>
        <dbReference type="SAM" id="MobiDB-lite"/>
    </source>
</evidence>
<dbReference type="AlphaFoldDB" id="A0A183FDB5"/>
<dbReference type="Proteomes" id="UP000050761">
    <property type="component" value="Unassembled WGS sequence"/>
</dbReference>
<reference evidence="2 3" key="1">
    <citation type="submission" date="2018-11" db="EMBL/GenBank/DDBJ databases">
        <authorList>
            <consortium name="Pathogen Informatics"/>
        </authorList>
    </citation>
    <scope>NUCLEOTIDE SEQUENCE [LARGE SCALE GENOMIC DNA]</scope>
</reference>
<feature type="region of interest" description="Disordered" evidence="1">
    <location>
        <begin position="161"/>
        <end position="183"/>
    </location>
</feature>
<dbReference type="EMBL" id="UZAH01025285">
    <property type="protein sequence ID" value="VDO60467.1"/>
    <property type="molecule type" value="Genomic_DNA"/>
</dbReference>
<evidence type="ECO:0000313" key="4">
    <source>
        <dbReference type="WBParaSite" id="HPBE_0000421401-mRNA-1"/>
    </source>
</evidence>
<accession>A0A3P7XLG1</accession>